<organism evidence="3 4">
    <name type="scientific">Amnibacterium endophyticum</name>
    <dbReference type="NCBI Taxonomy" id="2109337"/>
    <lineage>
        <taxon>Bacteria</taxon>
        <taxon>Bacillati</taxon>
        <taxon>Actinomycetota</taxon>
        <taxon>Actinomycetes</taxon>
        <taxon>Micrococcales</taxon>
        <taxon>Microbacteriaceae</taxon>
        <taxon>Amnibacterium</taxon>
    </lineage>
</organism>
<gene>
    <name evidence="3" type="ORF">ACFSBI_03385</name>
</gene>
<dbReference type="RefSeq" id="WP_377932034.1">
    <property type="nucleotide sequence ID" value="NZ_JBHUEA010000003.1"/>
</dbReference>
<dbReference type="InterPro" id="IPR000600">
    <property type="entry name" value="ROK"/>
</dbReference>
<name>A0ABW4LCZ2_9MICO</name>
<evidence type="ECO:0000256" key="1">
    <source>
        <dbReference type="ARBA" id="ARBA00006479"/>
    </source>
</evidence>
<keyword evidence="4" id="KW-1185">Reference proteome</keyword>
<protein>
    <submittedName>
        <fullName evidence="3">ROK family transcriptional regulator</fullName>
    </submittedName>
</protein>
<dbReference type="InterPro" id="IPR036390">
    <property type="entry name" value="WH_DNA-bd_sf"/>
</dbReference>
<dbReference type="PROSITE" id="PS01125">
    <property type="entry name" value="ROK"/>
    <property type="match status" value="1"/>
</dbReference>
<dbReference type="SUPFAM" id="SSF46785">
    <property type="entry name" value="Winged helix' DNA-binding domain"/>
    <property type="match status" value="1"/>
</dbReference>
<comment type="similarity">
    <text evidence="1">Belongs to the ROK (NagC/XylR) family.</text>
</comment>
<dbReference type="Pfam" id="PF00480">
    <property type="entry name" value="ROK"/>
    <property type="match status" value="1"/>
</dbReference>
<dbReference type="PANTHER" id="PTHR18964:SF173">
    <property type="entry name" value="GLUCOKINASE"/>
    <property type="match status" value="1"/>
</dbReference>
<dbReference type="InterPro" id="IPR049874">
    <property type="entry name" value="ROK_cs"/>
</dbReference>
<dbReference type="PANTHER" id="PTHR18964">
    <property type="entry name" value="ROK (REPRESSOR, ORF, KINASE) FAMILY"/>
    <property type="match status" value="1"/>
</dbReference>
<dbReference type="Pfam" id="PF09339">
    <property type="entry name" value="HTH_IclR"/>
    <property type="match status" value="1"/>
</dbReference>
<dbReference type="Proteomes" id="UP001597347">
    <property type="component" value="Unassembled WGS sequence"/>
</dbReference>
<comment type="caution">
    <text evidence="3">The sequence shown here is derived from an EMBL/GenBank/DDBJ whole genome shotgun (WGS) entry which is preliminary data.</text>
</comment>
<accession>A0ABW4LCZ2</accession>
<feature type="domain" description="HTH iclR-type" evidence="2">
    <location>
        <begin position="10"/>
        <end position="51"/>
    </location>
</feature>
<dbReference type="Gene3D" id="1.10.10.10">
    <property type="entry name" value="Winged helix-like DNA-binding domain superfamily/Winged helix DNA-binding domain"/>
    <property type="match status" value="1"/>
</dbReference>
<evidence type="ECO:0000313" key="3">
    <source>
        <dbReference type="EMBL" id="MFD1720580.1"/>
    </source>
</evidence>
<dbReference type="EMBL" id="JBHUEA010000003">
    <property type="protein sequence ID" value="MFD1720580.1"/>
    <property type="molecule type" value="Genomic_DNA"/>
</dbReference>
<dbReference type="InterPro" id="IPR043129">
    <property type="entry name" value="ATPase_NBD"/>
</dbReference>
<proteinExistence type="inferred from homology"/>
<dbReference type="InterPro" id="IPR005471">
    <property type="entry name" value="Tscrpt_reg_IclR_N"/>
</dbReference>
<dbReference type="SUPFAM" id="SSF53067">
    <property type="entry name" value="Actin-like ATPase domain"/>
    <property type="match status" value="1"/>
</dbReference>
<evidence type="ECO:0000259" key="2">
    <source>
        <dbReference type="Pfam" id="PF09339"/>
    </source>
</evidence>
<sequence length="387" mass="40448">MQTTRGLSGDVLDLFRHRGELSRIDVIDASGLSRSTVNQRLAQLLDVGLIEPIGGGESTGGRPSSKFRFNTERACVLAADIGASGFTAAVCDLTGRPLATASRTIEVSEGPEVVLTAVIEAFAGLRPTLEVWGIGIGVPGPVEYAARRVVNPPIMSGWDRFDIAGWFAPHYDAPVVVENDANARAVAEARSLGLDNVIALKLGSGVGAGLVSNGRLIRGDKGAAGDIGHTRSVSRDPEARQCRCGNLDCVEAYAGGWALRRDLERVGIPTSSTRDVVTLLERGDEVALARVRAAGRVVGDAVATLVGVLNPRAVVVSGQLADSGEVLFSGIRERVYQQAAPLLTGDLFITKTRLGDAAGVIGLALQTVDVIFSGEEVAPPRPVEASA</sequence>
<evidence type="ECO:0000313" key="4">
    <source>
        <dbReference type="Proteomes" id="UP001597347"/>
    </source>
</evidence>
<reference evidence="4" key="1">
    <citation type="journal article" date="2019" name="Int. J. Syst. Evol. Microbiol.">
        <title>The Global Catalogue of Microorganisms (GCM) 10K type strain sequencing project: providing services to taxonomists for standard genome sequencing and annotation.</title>
        <authorList>
            <consortium name="The Broad Institute Genomics Platform"/>
            <consortium name="The Broad Institute Genome Sequencing Center for Infectious Disease"/>
            <person name="Wu L."/>
            <person name="Ma J."/>
        </authorList>
    </citation>
    <scope>NUCLEOTIDE SEQUENCE [LARGE SCALE GENOMIC DNA]</scope>
    <source>
        <strain evidence="4">CGMCC 1.12471</strain>
    </source>
</reference>
<dbReference type="InterPro" id="IPR036388">
    <property type="entry name" value="WH-like_DNA-bd_sf"/>
</dbReference>
<dbReference type="Gene3D" id="3.30.420.40">
    <property type="match status" value="2"/>
</dbReference>